<evidence type="ECO:0000259" key="1">
    <source>
        <dbReference type="Pfam" id="PF06967"/>
    </source>
</evidence>
<evidence type="ECO:0000313" key="2">
    <source>
        <dbReference type="EMBL" id="WAL60880.1"/>
    </source>
</evidence>
<dbReference type="Proteomes" id="UP001163152">
    <property type="component" value="Chromosome"/>
</dbReference>
<dbReference type="AlphaFoldDB" id="A0A9E8ZCT3"/>
<evidence type="ECO:0000313" key="3">
    <source>
        <dbReference type="Proteomes" id="UP001163152"/>
    </source>
</evidence>
<proteinExistence type="predicted"/>
<dbReference type="RefSeq" id="WP_268610836.1">
    <property type="nucleotide sequence ID" value="NZ_CP113797.1"/>
</dbReference>
<sequence length="103" mass="12345">MKNFVRNLIFQFSEINPLTRLRHKLDAIEITDRATAEWICNHIPARCPFERRIYWFSNSFSIPPLCKLNPFYRELVALRLRATTYLMNEIDEVGEYSESFLRS</sequence>
<feature type="domain" description="Mo-dependent nitrogenase C-terminal" evidence="1">
    <location>
        <begin position="18"/>
        <end position="92"/>
    </location>
</feature>
<dbReference type="InterPro" id="IPR009717">
    <property type="entry name" value="Mo-dep_Nase_C"/>
</dbReference>
<keyword evidence="3" id="KW-1185">Reference proteome</keyword>
<gene>
    <name evidence="2" type="ORF">OXH18_02460</name>
</gene>
<accession>A0A9E8ZCT3</accession>
<name>A0A9E8ZCT3_9CYAN</name>
<dbReference type="KEGG" id="tsin:OXH18_02460"/>
<protein>
    <submittedName>
        <fullName evidence="2">Nitrogenase</fullName>
    </submittedName>
</protein>
<reference evidence="2" key="1">
    <citation type="submission" date="2022-12" db="EMBL/GenBank/DDBJ databases">
        <title>Polyphasic identification of a Novel Hot-Spring Cyanobacterium Ocullathermofonsia sinensis gen nov. sp. nov. and Genomic Insights on its Adaptations to the Thermal Habitat.</title>
        <authorList>
            <person name="Daroch M."/>
            <person name="Tang J."/>
            <person name="Jiang Y."/>
        </authorList>
    </citation>
    <scope>NUCLEOTIDE SEQUENCE</scope>
    <source>
        <strain evidence="2">PKUAC-SCTA174</strain>
    </source>
</reference>
<organism evidence="2 3">
    <name type="scientific">Thermocoleostomius sinensis A174</name>
    <dbReference type="NCBI Taxonomy" id="2016057"/>
    <lineage>
        <taxon>Bacteria</taxon>
        <taxon>Bacillati</taxon>
        <taxon>Cyanobacteriota</taxon>
        <taxon>Cyanophyceae</taxon>
        <taxon>Oculatellales</taxon>
        <taxon>Oculatellaceae</taxon>
        <taxon>Thermocoleostomius</taxon>
    </lineage>
</organism>
<dbReference type="EMBL" id="CP113797">
    <property type="protein sequence ID" value="WAL60880.1"/>
    <property type="molecule type" value="Genomic_DNA"/>
</dbReference>
<dbReference type="Pfam" id="PF06967">
    <property type="entry name" value="Mo-nitro_C"/>
    <property type="match status" value="1"/>
</dbReference>